<keyword evidence="3" id="KW-1185">Reference proteome</keyword>
<dbReference type="STRING" id="869212.Turpa_0054"/>
<dbReference type="SUPFAM" id="SSF143422">
    <property type="entry name" value="Transposase IS200-like"/>
    <property type="match status" value="1"/>
</dbReference>
<dbReference type="GO" id="GO:0003677">
    <property type="term" value="F:DNA binding"/>
    <property type="evidence" value="ECO:0007669"/>
    <property type="project" value="InterPro"/>
</dbReference>
<dbReference type="GO" id="GO:0006313">
    <property type="term" value="P:DNA transposition"/>
    <property type="evidence" value="ECO:0007669"/>
    <property type="project" value="InterPro"/>
</dbReference>
<dbReference type="NCBIfam" id="NF033573">
    <property type="entry name" value="transpos_IS200"/>
    <property type="match status" value="1"/>
</dbReference>
<evidence type="ECO:0000313" key="2">
    <source>
        <dbReference type="EMBL" id="AFM10717.1"/>
    </source>
</evidence>
<proteinExistence type="predicted"/>
<sequence length="160" mass="18373">MPGHSFHSLNYHVVFTTKRRLPLLAPEKWLLLRGFLQEKSEDWGVHIHIADGSDDHVHLLLSCPPRLAVADCVKHLKGFTSRKVDGLYWQNGYYAFTVDRLGFNPVYQYIENQKVHHAQESCRDEIKALLTPLVATRGHGFKPVATRLQDHQGENIEQPL</sequence>
<dbReference type="OrthoDB" id="9798161at2"/>
<protein>
    <submittedName>
        <fullName evidence="2">Transposase IS200-family protein</fullName>
    </submittedName>
</protein>
<dbReference type="Gene3D" id="3.30.70.1290">
    <property type="entry name" value="Transposase IS200-like"/>
    <property type="match status" value="1"/>
</dbReference>
<evidence type="ECO:0000259" key="1">
    <source>
        <dbReference type="SMART" id="SM01321"/>
    </source>
</evidence>
<dbReference type="Pfam" id="PF01797">
    <property type="entry name" value="Y1_Tnp"/>
    <property type="match status" value="1"/>
</dbReference>
<reference evidence="2 3" key="1">
    <citation type="submission" date="2012-06" db="EMBL/GenBank/DDBJ databases">
        <title>The complete chromosome of genome of Turneriella parva DSM 21527.</title>
        <authorList>
            <consortium name="US DOE Joint Genome Institute (JGI-PGF)"/>
            <person name="Lucas S."/>
            <person name="Han J."/>
            <person name="Lapidus A."/>
            <person name="Bruce D."/>
            <person name="Goodwin L."/>
            <person name="Pitluck S."/>
            <person name="Peters L."/>
            <person name="Kyrpides N."/>
            <person name="Mavromatis K."/>
            <person name="Ivanova N."/>
            <person name="Mikhailova N."/>
            <person name="Chertkov O."/>
            <person name="Detter J.C."/>
            <person name="Tapia R."/>
            <person name="Han C."/>
            <person name="Land M."/>
            <person name="Hauser L."/>
            <person name="Markowitz V."/>
            <person name="Cheng J.-F."/>
            <person name="Hugenholtz P."/>
            <person name="Woyke T."/>
            <person name="Wu D."/>
            <person name="Gronow S."/>
            <person name="Wellnitz S."/>
            <person name="Brambilla E."/>
            <person name="Klenk H.-P."/>
            <person name="Eisen J.A."/>
        </authorList>
    </citation>
    <scope>NUCLEOTIDE SEQUENCE [LARGE SCALE GENOMIC DNA]</scope>
    <source>
        <strain evidence="3">ATCC BAA-1111 / DSM 21527 / NCTC 11395 / H</strain>
    </source>
</reference>
<dbReference type="EMBL" id="CP002959">
    <property type="protein sequence ID" value="AFM10717.1"/>
    <property type="molecule type" value="Genomic_DNA"/>
</dbReference>
<feature type="domain" description="Transposase IS200-like" evidence="1">
    <location>
        <begin position="6"/>
        <end position="113"/>
    </location>
</feature>
<name>I4B0B0_TURPD</name>
<dbReference type="KEGG" id="tpx:Turpa_0054"/>
<organism evidence="2 3">
    <name type="scientific">Turneriella parva (strain ATCC BAA-1111 / DSM 21527 / NCTC 11395 / H)</name>
    <name type="common">Leptospira parva</name>
    <dbReference type="NCBI Taxonomy" id="869212"/>
    <lineage>
        <taxon>Bacteria</taxon>
        <taxon>Pseudomonadati</taxon>
        <taxon>Spirochaetota</taxon>
        <taxon>Spirochaetia</taxon>
        <taxon>Leptospirales</taxon>
        <taxon>Leptospiraceae</taxon>
        <taxon>Turneriella</taxon>
    </lineage>
</organism>
<dbReference type="Proteomes" id="UP000006048">
    <property type="component" value="Chromosome"/>
</dbReference>
<dbReference type="SMART" id="SM01321">
    <property type="entry name" value="Y1_Tnp"/>
    <property type="match status" value="1"/>
</dbReference>
<evidence type="ECO:0000313" key="3">
    <source>
        <dbReference type="Proteomes" id="UP000006048"/>
    </source>
</evidence>
<dbReference type="GO" id="GO:0004803">
    <property type="term" value="F:transposase activity"/>
    <property type="evidence" value="ECO:0007669"/>
    <property type="project" value="InterPro"/>
</dbReference>
<dbReference type="InterPro" id="IPR036515">
    <property type="entry name" value="Transposase_17_sf"/>
</dbReference>
<gene>
    <name evidence="2" type="ordered locus">Turpa_0054</name>
</gene>
<dbReference type="RefSeq" id="WP_014801239.1">
    <property type="nucleotide sequence ID" value="NC_018020.1"/>
</dbReference>
<dbReference type="PANTHER" id="PTHR33360">
    <property type="entry name" value="TRANSPOSASE FOR INSERTION SEQUENCE ELEMENT IS200"/>
    <property type="match status" value="1"/>
</dbReference>
<dbReference type="PANTHER" id="PTHR33360:SF2">
    <property type="entry name" value="TRANSPOSASE FOR INSERTION SEQUENCE ELEMENT IS200"/>
    <property type="match status" value="1"/>
</dbReference>
<dbReference type="InterPro" id="IPR002686">
    <property type="entry name" value="Transposase_17"/>
</dbReference>
<dbReference type="HOGENOM" id="CLU_101320_1_0_12"/>
<accession>I4B0B0</accession>
<dbReference type="AlphaFoldDB" id="I4B0B0"/>